<dbReference type="GO" id="GO:0006388">
    <property type="term" value="P:tRNA splicing, via endonucleolytic cleavage and ligation"/>
    <property type="evidence" value="ECO:0007669"/>
    <property type="project" value="UniProtKB-UniRule"/>
</dbReference>
<evidence type="ECO:0000313" key="7">
    <source>
        <dbReference type="Proteomes" id="UP000479132"/>
    </source>
</evidence>
<evidence type="ECO:0000313" key="6">
    <source>
        <dbReference type="EMBL" id="NGP88827.1"/>
    </source>
</evidence>
<dbReference type="Pfam" id="PF01885">
    <property type="entry name" value="PTS_2-RNA"/>
    <property type="match status" value="1"/>
</dbReference>
<dbReference type="Gene3D" id="1.10.10.970">
    <property type="entry name" value="RNA 2'-phosphotransferase, Tpt1/KptA family, N-terminal domain"/>
    <property type="match status" value="1"/>
</dbReference>
<dbReference type="AlphaFoldDB" id="A0A6M1T430"/>
<dbReference type="Proteomes" id="UP000479132">
    <property type="component" value="Unassembled WGS sequence"/>
</dbReference>
<dbReference type="InterPro" id="IPR042080">
    <property type="entry name" value="RNA_2'-PTrans_N"/>
</dbReference>
<dbReference type="InterPro" id="IPR042081">
    <property type="entry name" value="RNA_2'-PTrans_C"/>
</dbReference>
<comment type="caution">
    <text evidence="6">The sequence shown here is derived from an EMBL/GenBank/DDBJ whole genome shotgun (WGS) entry which is preliminary data.</text>
</comment>
<keyword evidence="2 5" id="KW-0808">Transferase</keyword>
<dbReference type="GO" id="GO:0003950">
    <property type="term" value="F:NAD+ poly-ADP-ribosyltransferase activity"/>
    <property type="evidence" value="ECO:0007669"/>
    <property type="project" value="InterPro"/>
</dbReference>
<comment type="function">
    <text evidence="4 5">Removes the 2'-phosphate from RNA via an intermediate in which the phosphate is ADP-ribosylated by NAD followed by a presumed transesterification to release the RNA and generate ADP-ribose 1''-2''-cyclic phosphate (APPR&gt;P). May function as an ADP-ribosylase.</text>
</comment>
<dbReference type="InterPro" id="IPR002745">
    <property type="entry name" value="Ptrans_KptA/Tpt1"/>
</dbReference>
<proteinExistence type="inferred from homology"/>
<evidence type="ECO:0000256" key="5">
    <source>
        <dbReference type="HAMAP-Rule" id="MF_00299"/>
    </source>
</evidence>
<name>A0A6M1T430_9BACT</name>
<organism evidence="6 7">
    <name type="scientific">Fodinibius halophilus</name>
    <dbReference type="NCBI Taxonomy" id="1736908"/>
    <lineage>
        <taxon>Bacteria</taxon>
        <taxon>Pseudomonadati</taxon>
        <taxon>Balneolota</taxon>
        <taxon>Balneolia</taxon>
        <taxon>Balneolales</taxon>
        <taxon>Balneolaceae</taxon>
        <taxon>Fodinibius</taxon>
    </lineage>
</organism>
<dbReference type="EC" id="2.7.1.-" evidence="5"/>
<keyword evidence="3 5" id="KW-0520">NAD</keyword>
<reference evidence="6 7" key="1">
    <citation type="submission" date="2020-02" db="EMBL/GenBank/DDBJ databases">
        <title>Aliifodinibius halophilus 2W32, complete genome.</title>
        <authorList>
            <person name="Li Y."/>
            <person name="Wu S."/>
        </authorList>
    </citation>
    <scope>NUCLEOTIDE SEQUENCE [LARGE SCALE GENOMIC DNA]</scope>
    <source>
        <strain evidence="6 7">2W32</strain>
    </source>
</reference>
<keyword evidence="7" id="KW-1185">Reference proteome</keyword>
<accession>A0A6M1T430</accession>
<comment type="similarity">
    <text evidence="1 5">Belongs to the KptA/TPT1 family.</text>
</comment>
<sequence length="182" mass="20659">MMVDLVSLSKFLSYVLRHHPESIGVEIDKNGWVAINELITKAEADGRLLSRKKITKVIEHSNKQRFIISEDGQYIRAGYGHSIDVDLQLHPKQPPEVLYHGTAQKNVQSILEEGLHSGSRNFVHLSAQKDDAKQVGARHGMPVILEVLSQKMAKNGIKFYQSESEPDIWLTKQVLTEYIEEM</sequence>
<evidence type="ECO:0000256" key="1">
    <source>
        <dbReference type="ARBA" id="ARBA00009836"/>
    </source>
</evidence>
<evidence type="ECO:0000256" key="2">
    <source>
        <dbReference type="ARBA" id="ARBA00022679"/>
    </source>
</evidence>
<evidence type="ECO:0000256" key="4">
    <source>
        <dbReference type="ARBA" id="ARBA00025212"/>
    </source>
</evidence>
<dbReference type="HAMAP" id="MF_00299">
    <property type="entry name" value="KptA"/>
    <property type="match status" value="1"/>
</dbReference>
<dbReference type="EMBL" id="JAALLS010000012">
    <property type="protein sequence ID" value="NGP88827.1"/>
    <property type="molecule type" value="Genomic_DNA"/>
</dbReference>
<gene>
    <name evidence="5" type="primary">kptA</name>
    <name evidence="6" type="ORF">G3569_10700</name>
</gene>
<protein>
    <recommendedName>
        <fullName evidence="5">Probable RNA 2'-phosphotransferase</fullName>
        <ecNumber evidence="5">2.7.1.-</ecNumber>
    </recommendedName>
</protein>
<dbReference type="PANTHER" id="PTHR12684">
    <property type="entry name" value="PUTATIVE PHOSPHOTRANSFERASE"/>
    <property type="match status" value="1"/>
</dbReference>
<dbReference type="Gene3D" id="3.20.170.30">
    <property type="match status" value="1"/>
</dbReference>
<dbReference type="PANTHER" id="PTHR12684:SF2">
    <property type="entry name" value="TRNA 2'-PHOSPHOTRANSFERASE 1"/>
    <property type="match status" value="1"/>
</dbReference>
<dbReference type="InterPro" id="IPR022928">
    <property type="entry name" value="RNA_2'-PTrans_KptA"/>
</dbReference>
<dbReference type="GO" id="GO:0000215">
    <property type="term" value="F:tRNA 2'-phosphotransferase activity"/>
    <property type="evidence" value="ECO:0007669"/>
    <property type="project" value="TreeGrafter"/>
</dbReference>
<evidence type="ECO:0000256" key="3">
    <source>
        <dbReference type="ARBA" id="ARBA00023027"/>
    </source>
</evidence>
<dbReference type="SUPFAM" id="SSF56399">
    <property type="entry name" value="ADP-ribosylation"/>
    <property type="match status" value="1"/>
</dbReference>